<dbReference type="Pfam" id="PF00781">
    <property type="entry name" value="DAGK_cat"/>
    <property type="match status" value="1"/>
</dbReference>
<evidence type="ECO:0000256" key="7">
    <source>
        <dbReference type="ARBA" id="ARBA00022840"/>
    </source>
</evidence>
<dbReference type="EMBL" id="JXRQ01000012">
    <property type="protein sequence ID" value="KIL52393.1"/>
    <property type="molecule type" value="Genomic_DNA"/>
</dbReference>
<feature type="domain" description="DAGKc" evidence="11">
    <location>
        <begin position="1"/>
        <end position="132"/>
    </location>
</feature>
<gene>
    <name evidence="12" type="ORF">KP77_06530</name>
</gene>
<dbReference type="PROSITE" id="PS50146">
    <property type="entry name" value="DAGK"/>
    <property type="match status" value="1"/>
</dbReference>
<dbReference type="PANTHER" id="PTHR12358:SF107">
    <property type="entry name" value="LIPID KINASE BMRU-RELATED"/>
    <property type="match status" value="1"/>
</dbReference>
<evidence type="ECO:0000259" key="11">
    <source>
        <dbReference type="PROSITE" id="PS50146"/>
    </source>
</evidence>
<comment type="caution">
    <text evidence="12">The sequence shown here is derived from an EMBL/GenBank/DDBJ whole genome shotgun (WGS) entry which is preliminary data.</text>
</comment>
<dbReference type="STRING" id="135826.KP77_06530"/>
<evidence type="ECO:0000313" key="13">
    <source>
        <dbReference type="Proteomes" id="UP000031950"/>
    </source>
</evidence>
<dbReference type="GO" id="GO:0004143">
    <property type="term" value="F:ATP-dependent diacylglycerol kinase activity"/>
    <property type="evidence" value="ECO:0007669"/>
    <property type="project" value="TreeGrafter"/>
</dbReference>
<dbReference type="InterPro" id="IPR050187">
    <property type="entry name" value="Lipid_Phosphate_FormReg"/>
</dbReference>
<evidence type="ECO:0000256" key="1">
    <source>
        <dbReference type="ARBA" id="ARBA00001946"/>
    </source>
</evidence>
<name>A0A0C2W8M1_9BACL</name>
<keyword evidence="10" id="KW-1208">Phospholipid metabolism</keyword>
<dbReference type="GO" id="GO:0005524">
    <property type="term" value="F:ATP binding"/>
    <property type="evidence" value="ECO:0007669"/>
    <property type="project" value="UniProtKB-KW"/>
</dbReference>
<dbReference type="AlphaFoldDB" id="A0A0C2W8M1"/>
<dbReference type="InterPro" id="IPR045540">
    <property type="entry name" value="YegS/DAGK_C"/>
</dbReference>
<sequence length="303" mass="33531">MFQKAMLIYNGNAGQRDAEKILSQTAPILASKIPKLFLYQTQKPGDAEHFCRQHGEEVELVIVMGGDGTVHEAINGLAPLDTRPGLAILPAGTCNDFARSLNIPLNLKQAAELIAFNGVEREVDLVETDDRYFSNFWGTGLIAAASESIDEASKGMFGRLSYYMSALRTLSEQDTFRFKLEFDGRTVEDDAVMLLFMNGRSIGATEFPMDSIQMDDGLLNVLVVKEAGFTLLKEIFTAKTSVDWEENESTITQYMTSACKVTLDEAQTIDLDGEHYKGAHDTIRILKQHISVMVPSDVADINE</sequence>
<dbReference type="GO" id="GO:0008654">
    <property type="term" value="P:phospholipid biosynthetic process"/>
    <property type="evidence" value="ECO:0007669"/>
    <property type="project" value="UniProtKB-KW"/>
</dbReference>
<dbReference type="InterPro" id="IPR001206">
    <property type="entry name" value="Diacylglycerol_kinase_cat_dom"/>
</dbReference>
<evidence type="ECO:0000256" key="10">
    <source>
        <dbReference type="ARBA" id="ARBA00023264"/>
    </source>
</evidence>
<comment type="similarity">
    <text evidence="2">Belongs to the diacylglycerol/lipid kinase family.</text>
</comment>
<keyword evidence="9" id="KW-0594">Phospholipid biosynthesis</keyword>
<evidence type="ECO:0000256" key="6">
    <source>
        <dbReference type="ARBA" id="ARBA00022777"/>
    </source>
</evidence>
<evidence type="ECO:0000256" key="5">
    <source>
        <dbReference type="ARBA" id="ARBA00022741"/>
    </source>
</evidence>
<evidence type="ECO:0000256" key="2">
    <source>
        <dbReference type="ARBA" id="ARBA00005983"/>
    </source>
</evidence>
<keyword evidence="4" id="KW-0808">Transferase</keyword>
<proteinExistence type="inferred from homology"/>
<dbReference type="InterPro" id="IPR016064">
    <property type="entry name" value="NAD/diacylglycerol_kinase_sf"/>
</dbReference>
<evidence type="ECO:0000256" key="3">
    <source>
        <dbReference type="ARBA" id="ARBA00022516"/>
    </source>
</evidence>
<evidence type="ECO:0000256" key="4">
    <source>
        <dbReference type="ARBA" id="ARBA00022679"/>
    </source>
</evidence>
<dbReference type="InterPro" id="IPR017438">
    <property type="entry name" value="ATP-NAD_kinase_N"/>
</dbReference>
<keyword evidence="6" id="KW-0418">Kinase</keyword>
<reference evidence="12 13" key="1">
    <citation type="submission" date="2015-01" db="EMBL/GenBank/DDBJ databases">
        <title>Genome sequence of Jeotgalibacillus alimentarius.</title>
        <authorList>
            <person name="Goh K.M."/>
            <person name="Chan K.-G."/>
            <person name="Yaakop A.S."/>
            <person name="Ee R."/>
            <person name="Gan H.M."/>
            <person name="Chan C.S."/>
        </authorList>
    </citation>
    <scope>NUCLEOTIDE SEQUENCE [LARGE SCALE GENOMIC DNA]</scope>
    <source>
        <strain evidence="12 13">YKJ-13</strain>
    </source>
</reference>
<evidence type="ECO:0000313" key="12">
    <source>
        <dbReference type="EMBL" id="KIL52393.1"/>
    </source>
</evidence>
<dbReference type="Gene3D" id="3.40.50.10330">
    <property type="entry name" value="Probable inorganic polyphosphate/atp-NAD kinase, domain 1"/>
    <property type="match status" value="1"/>
</dbReference>
<dbReference type="PATRIC" id="fig|135826.4.peg.649"/>
<keyword evidence="7" id="KW-0067">ATP-binding</keyword>
<dbReference type="OrthoDB" id="142078at2"/>
<protein>
    <recommendedName>
        <fullName evidence="11">DAGKc domain-containing protein</fullName>
    </recommendedName>
</protein>
<evidence type="ECO:0000256" key="9">
    <source>
        <dbReference type="ARBA" id="ARBA00023209"/>
    </source>
</evidence>
<organism evidence="12 13">
    <name type="scientific">Jeotgalibacillus alimentarius</name>
    <dbReference type="NCBI Taxonomy" id="135826"/>
    <lineage>
        <taxon>Bacteria</taxon>
        <taxon>Bacillati</taxon>
        <taxon>Bacillota</taxon>
        <taxon>Bacilli</taxon>
        <taxon>Bacillales</taxon>
        <taxon>Caryophanaceae</taxon>
        <taxon>Jeotgalibacillus</taxon>
    </lineage>
</organism>
<dbReference type="InterPro" id="IPR005218">
    <property type="entry name" value="Diacylglycerol/lipid_kinase"/>
</dbReference>
<dbReference type="Pfam" id="PF19279">
    <property type="entry name" value="YegS_C"/>
    <property type="match status" value="1"/>
</dbReference>
<keyword evidence="5" id="KW-0547">Nucleotide-binding</keyword>
<dbReference type="PANTHER" id="PTHR12358">
    <property type="entry name" value="SPHINGOSINE KINASE"/>
    <property type="match status" value="1"/>
</dbReference>
<dbReference type="NCBIfam" id="TIGR00147">
    <property type="entry name" value="YegS/Rv2252/BmrU family lipid kinase"/>
    <property type="match status" value="1"/>
</dbReference>
<dbReference type="RefSeq" id="WP_041121333.1">
    <property type="nucleotide sequence ID" value="NZ_JXRQ01000012.1"/>
</dbReference>
<keyword evidence="8" id="KW-0443">Lipid metabolism</keyword>
<dbReference type="SMART" id="SM00046">
    <property type="entry name" value="DAGKc"/>
    <property type="match status" value="1"/>
</dbReference>
<accession>A0A0C2W8M1</accession>
<dbReference type="GO" id="GO:0005886">
    <property type="term" value="C:plasma membrane"/>
    <property type="evidence" value="ECO:0007669"/>
    <property type="project" value="TreeGrafter"/>
</dbReference>
<evidence type="ECO:0000256" key="8">
    <source>
        <dbReference type="ARBA" id="ARBA00023098"/>
    </source>
</evidence>
<dbReference type="Proteomes" id="UP000031950">
    <property type="component" value="Unassembled WGS sequence"/>
</dbReference>
<dbReference type="SUPFAM" id="SSF111331">
    <property type="entry name" value="NAD kinase/diacylglycerol kinase-like"/>
    <property type="match status" value="1"/>
</dbReference>
<dbReference type="Gene3D" id="2.60.200.40">
    <property type="match status" value="1"/>
</dbReference>
<keyword evidence="13" id="KW-1185">Reference proteome</keyword>
<comment type="cofactor">
    <cofactor evidence="1">
        <name>Mg(2+)</name>
        <dbReference type="ChEBI" id="CHEBI:18420"/>
    </cofactor>
</comment>
<keyword evidence="3" id="KW-0444">Lipid biosynthesis</keyword>